<evidence type="ECO:0000256" key="1">
    <source>
        <dbReference type="SAM" id="Phobius"/>
    </source>
</evidence>
<sequence length="103" mass="11839">MEKFATVMAIYLILFRGDIDNLPFKIGYNLYAFATAVMALLMTISVIIYMGTFPWKVSTNPEMFECNMVLFMACLLFSATGMVYMKKKACCRTIQKGWLCHDF</sequence>
<evidence type="ECO:0000313" key="2">
    <source>
        <dbReference type="EMBL" id="SFE17628.1"/>
    </source>
</evidence>
<dbReference type="AlphaFoldDB" id="A0A1I1YF47"/>
<feature type="transmembrane region" description="Helical" evidence="1">
    <location>
        <begin position="30"/>
        <end position="52"/>
    </location>
</feature>
<proteinExistence type="predicted"/>
<evidence type="ECO:0000313" key="3">
    <source>
        <dbReference type="Proteomes" id="UP000198896"/>
    </source>
</evidence>
<dbReference type="RefSeq" id="WP_143089381.1">
    <property type="nucleotide sequence ID" value="NZ_FONL01000002.1"/>
</dbReference>
<keyword evidence="1" id="KW-0812">Transmembrane</keyword>
<keyword evidence="3" id="KW-1185">Reference proteome</keyword>
<dbReference type="STRING" id="1123323.SAMN05216245_102156"/>
<dbReference type="EMBL" id="FONL01000002">
    <property type="protein sequence ID" value="SFE17628.1"/>
    <property type="molecule type" value="Genomic_DNA"/>
</dbReference>
<dbReference type="Proteomes" id="UP000198896">
    <property type="component" value="Unassembled WGS sequence"/>
</dbReference>
<reference evidence="2 3" key="1">
    <citation type="submission" date="2016-10" db="EMBL/GenBank/DDBJ databases">
        <authorList>
            <person name="de Groot N.N."/>
        </authorList>
    </citation>
    <scope>NUCLEOTIDE SEQUENCE [LARGE SCALE GENOMIC DNA]</scope>
    <source>
        <strain evidence="2 3">DSM 9236</strain>
    </source>
</reference>
<protein>
    <submittedName>
        <fullName evidence="2">Uncharacterized protein</fullName>
    </submittedName>
</protein>
<feature type="transmembrane region" description="Helical" evidence="1">
    <location>
        <begin position="64"/>
        <end position="85"/>
    </location>
</feature>
<name>A0A1I1YF47_9FIRM</name>
<gene>
    <name evidence="2" type="ORF">SAMN05216245_102156</name>
</gene>
<accession>A0A1I1YF47</accession>
<organism evidence="2 3">
    <name type="scientific">Succiniclasticum ruminis DSM 9236</name>
    <dbReference type="NCBI Taxonomy" id="1123323"/>
    <lineage>
        <taxon>Bacteria</taxon>
        <taxon>Bacillati</taxon>
        <taxon>Bacillota</taxon>
        <taxon>Negativicutes</taxon>
        <taxon>Acidaminococcales</taxon>
        <taxon>Acidaminococcaceae</taxon>
        <taxon>Succiniclasticum</taxon>
    </lineage>
</organism>
<keyword evidence="1" id="KW-0472">Membrane</keyword>
<keyword evidence="1" id="KW-1133">Transmembrane helix</keyword>